<dbReference type="RefSeq" id="WP_126694792.1">
    <property type="nucleotide sequence ID" value="NZ_RXOF01000012.1"/>
</dbReference>
<keyword evidence="2" id="KW-0121">Carboxypeptidase</keyword>
<dbReference type="EMBL" id="RXOF01000012">
    <property type="protein sequence ID" value="RTQ47541.1"/>
    <property type="molecule type" value="Genomic_DNA"/>
</dbReference>
<reference evidence="2 3" key="1">
    <citation type="submission" date="2018-12" db="EMBL/GenBank/DDBJ databases">
        <title>Hymenobacter gummosus sp. nov., isolated from a spring.</title>
        <authorList>
            <person name="Nie L."/>
        </authorList>
    </citation>
    <scope>NUCLEOTIDE SEQUENCE [LARGE SCALE GENOMIC DNA]</scope>
    <source>
        <strain evidence="2 3">KCTC 52166</strain>
    </source>
</reference>
<keyword evidence="1" id="KW-0732">Signal</keyword>
<dbReference type="SUPFAM" id="SSF49464">
    <property type="entry name" value="Carboxypeptidase regulatory domain-like"/>
    <property type="match status" value="1"/>
</dbReference>
<feature type="chain" id="PRO_5019000167" evidence="1">
    <location>
        <begin position="38"/>
        <end position="191"/>
    </location>
</feature>
<organism evidence="2 3">
    <name type="scientific">Hymenobacter gummosus</name>
    <dbReference type="NCBI Taxonomy" id="1776032"/>
    <lineage>
        <taxon>Bacteria</taxon>
        <taxon>Pseudomonadati</taxon>
        <taxon>Bacteroidota</taxon>
        <taxon>Cytophagia</taxon>
        <taxon>Cytophagales</taxon>
        <taxon>Hymenobacteraceae</taxon>
        <taxon>Hymenobacter</taxon>
    </lineage>
</organism>
<dbReference type="InterPro" id="IPR008969">
    <property type="entry name" value="CarboxyPept-like_regulatory"/>
</dbReference>
<keyword evidence="2" id="KW-0378">Hydrolase</keyword>
<accession>A0A431TZY9</accession>
<keyword evidence="2" id="KW-0645">Protease</keyword>
<dbReference type="GO" id="GO:0004180">
    <property type="term" value="F:carboxypeptidase activity"/>
    <property type="evidence" value="ECO:0007669"/>
    <property type="project" value="UniProtKB-KW"/>
</dbReference>
<feature type="signal peptide" evidence="1">
    <location>
        <begin position="1"/>
        <end position="37"/>
    </location>
</feature>
<name>A0A431TZY9_9BACT</name>
<gene>
    <name evidence="2" type="ORF">EJV47_19180</name>
</gene>
<sequence>MPHRYPIFRASRWLTAGRLSLAGAFLLATPAAPVAQATSPGHPVSAPAPAPTDTAFWRLRGRVLDAYTAEPLPYAALWLKHLTLGTQSDEQGYFSFTLSAEQLADFPADTLQITAPAFRLQAQPIVFGQQPADSLLRIVLARDSAVAQHAPLLAATDRRSRRAAASAAAAAATPPAAVPRRSFWQRLFGGR</sequence>
<evidence type="ECO:0000313" key="3">
    <source>
        <dbReference type="Proteomes" id="UP000282184"/>
    </source>
</evidence>
<dbReference type="Proteomes" id="UP000282184">
    <property type="component" value="Unassembled WGS sequence"/>
</dbReference>
<comment type="caution">
    <text evidence="2">The sequence shown here is derived from an EMBL/GenBank/DDBJ whole genome shotgun (WGS) entry which is preliminary data.</text>
</comment>
<evidence type="ECO:0000313" key="2">
    <source>
        <dbReference type="EMBL" id="RTQ47541.1"/>
    </source>
</evidence>
<evidence type="ECO:0000256" key="1">
    <source>
        <dbReference type="SAM" id="SignalP"/>
    </source>
</evidence>
<protein>
    <submittedName>
        <fullName evidence="2">Carboxypeptidase-like regulatory domain-containing protein</fullName>
    </submittedName>
</protein>
<proteinExistence type="predicted"/>
<dbReference type="AlphaFoldDB" id="A0A431TZY9"/>
<dbReference type="Pfam" id="PF13715">
    <property type="entry name" value="CarbopepD_reg_2"/>
    <property type="match status" value="1"/>
</dbReference>
<dbReference type="OrthoDB" id="1489599at2"/>
<keyword evidence="3" id="KW-1185">Reference proteome</keyword>